<dbReference type="SUPFAM" id="SSF53850">
    <property type="entry name" value="Periplasmic binding protein-like II"/>
    <property type="match status" value="1"/>
</dbReference>
<keyword evidence="10 25" id="KW-0675">Receptor</keyword>
<evidence type="ECO:0000256" key="22">
    <source>
        <dbReference type="SAM" id="SignalP"/>
    </source>
</evidence>
<evidence type="ECO:0000256" key="21">
    <source>
        <dbReference type="SAM" id="Phobius"/>
    </source>
</evidence>
<evidence type="ECO:0000256" key="6">
    <source>
        <dbReference type="ARBA" id="ARBA00022989"/>
    </source>
</evidence>
<comment type="similarity">
    <text evidence="1">Belongs to the glutamate-gated ion channel (TC 1.A.10.1) family.</text>
</comment>
<organism evidence="25">
    <name type="scientific">Ceratitis capitata</name>
    <name type="common">Mediterranean fruit fly</name>
    <name type="synonym">Tephritis capitata</name>
    <dbReference type="NCBI Taxonomy" id="7213"/>
    <lineage>
        <taxon>Eukaryota</taxon>
        <taxon>Metazoa</taxon>
        <taxon>Ecdysozoa</taxon>
        <taxon>Arthropoda</taxon>
        <taxon>Hexapoda</taxon>
        <taxon>Insecta</taxon>
        <taxon>Pterygota</taxon>
        <taxon>Neoptera</taxon>
        <taxon>Endopterygota</taxon>
        <taxon>Diptera</taxon>
        <taxon>Brachycera</taxon>
        <taxon>Muscomorpha</taxon>
        <taxon>Tephritoidea</taxon>
        <taxon>Tephritidae</taxon>
        <taxon>Ceratitis</taxon>
        <taxon>Ceratitis</taxon>
    </lineage>
</organism>
<dbReference type="InterPro" id="IPR001508">
    <property type="entry name" value="Iono_Glu_rcpt_met"/>
</dbReference>
<dbReference type="GO" id="GO:0045211">
    <property type="term" value="C:postsynaptic membrane"/>
    <property type="evidence" value="ECO:0007669"/>
    <property type="project" value="UniProtKB-SubCell"/>
</dbReference>
<dbReference type="FunFam" id="1.10.287.70:FF:000064">
    <property type="entry name" value="Glutamate receptor ionotropic, kainate"/>
    <property type="match status" value="1"/>
</dbReference>
<feature type="binding site" evidence="17">
    <location>
        <position position="726"/>
    </location>
    <ligand>
        <name>L-glutamate</name>
        <dbReference type="ChEBI" id="CHEBI:29985"/>
    </ligand>
</feature>
<feature type="compositionally biased region" description="Polar residues" evidence="20">
    <location>
        <begin position="917"/>
        <end position="932"/>
    </location>
</feature>
<feature type="binding site" evidence="17">
    <location>
        <position position="510"/>
    </location>
    <ligand>
        <name>L-glutamate</name>
        <dbReference type="ChEBI" id="CHEBI:29985"/>
    </ligand>
</feature>
<feature type="compositionally biased region" description="Polar residues" evidence="20">
    <location>
        <begin position="996"/>
        <end position="1015"/>
    </location>
</feature>
<keyword evidence="9 21" id="KW-0472">Membrane</keyword>
<protein>
    <recommendedName>
        <fullName evidence="16">Glutamate receptor 1</fullName>
    </recommendedName>
</protein>
<evidence type="ECO:0000256" key="20">
    <source>
        <dbReference type="SAM" id="MobiDB-lite"/>
    </source>
</evidence>
<feature type="site" description="Interaction with the cone snail toxin Con-ikot-ikot" evidence="18">
    <location>
        <position position="772"/>
    </location>
</feature>
<name>W8BGM3_CERCA</name>
<keyword evidence="12" id="KW-0628">Postsynaptic cell membrane</keyword>
<keyword evidence="8" id="KW-0406">Ion transport</keyword>
<evidence type="ECO:0000256" key="8">
    <source>
        <dbReference type="ARBA" id="ARBA00023065"/>
    </source>
</evidence>
<evidence type="ECO:0000256" key="12">
    <source>
        <dbReference type="ARBA" id="ARBA00023257"/>
    </source>
</evidence>
<dbReference type="InterPro" id="IPR028082">
    <property type="entry name" value="Peripla_BP_I"/>
</dbReference>
<dbReference type="Gene3D" id="3.40.50.2300">
    <property type="match status" value="2"/>
</dbReference>
<dbReference type="FunFam" id="3.40.190.10:FF:000147">
    <property type="entry name" value="Uncharacterized protein, isoform C"/>
    <property type="match status" value="1"/>
</dbReference>
<feature type="transmembrane region" description="Helical" evidence="21">
    <location>
        <begin position="550"/>
        <end position="569"/>
    </location>
</feature>
<evidence type="ECO:0000256" key="18">
    <source>
        <dbReference type="PIRSR" id="PIRSR601508-2"/>
    </source>
</evidence>
<dbReference type="PANTHER" id="PTHR18966">
    <property type="entry name" value="IONOTROPIC GLUTAMATE RECEPTOR"/>
    <property type="match status" value="1"/>
</dbReference>
<dbReference type="FunFam" id="3.40.190.10:FF:000060">
    <property type="entry name" value="Glutamate receptor ionotropic, kainate 1"/>
    <property type="match status" value="1"/>
</dbReference>
<evidence type="ECO:0000256" key="13">
    <source>
        <dbReference type="ARBA" id="ARBA00023286"/>
    </source>
</evidence>
<dbReference type="InterPro" id="IPR019594">
    <property type="entry name" value="Glu/Gly-bd"/>
</dbReference>
<reference evidence="25" key="2">
    <citation type="journal article" date="2014" name="BMC Genomics">
        <title>A genomic perspective to assessing quality of mass-reared SIT flies used in Mediterranean fruit fly (Ceratitis capitata) eradication in California.</title>
        <authorList>
            <person name="Calla B."/>
            <person name="Hall B."/>
            <person name="Hou S."/>
            <person name="Geib S.M."/>
        </authorList>
    </citation>
    <scope>NUCLEOTIDE SEQUENCE</scope>
</reference>
<dbReference type="CDD" id="cd06382">
    <property type="entry name" value="PBP1_iGluR_Kainate"/>
    <property type="match status" value="1"/>
</dbReference>
<feature type="site" description="Interaction with the cone snail toxin Con-ikot-ikot" evidence="18">
    <location>
        <position position="681"/>
    </location>
</feature>
<feature type="binding site" evidence="17">
    <location>
        <position position="505"/>
    </location>
    <ligand>
        <name>L-glutamate</name>
        <dbReference type="ChEBI" id="CHEBI:29985"/>
    </ligand>
</feature>
<keyword evidence="13" id="KW-1071">Ligand-gated ion channel</keyword>
<feature type="chain" id="PRO_5004906251" description="Glutamate receptor 1" evidence="22">
    <location>
        <begin position="20"/>
        <end position="1101"/>
    </location>
</feature>
<evidence type="ECO:0000256" key="3">
    <source>
        <dbReference type="ARBA" id="ARBA00022475"/>
    </source>
</evidence>
<feature type="transmembrane region" description="Helical" evidence="21">
    <location>
        <begin position="625"/>
        <end position="645"/>
    </location>
</feature>
<feature type="compositionally biased region" description="Acidic residues" evidence="20">
    <location>
        <begin position="1020"/>
        <end position="1036"/>
    </location>
</feature>
<keyword evidence="2" id="KW-0813">Transport</keyword>
<proteinExistence type="evidence at transcript level"/>
<feature type="compositionally biased region" description="Basic residues" evidence="20">
    <location>
        <begin position="981"/>
        <end position="992"/>
    </location>
</feature>
<dbReference type="GO" id="GO:0004970">
    <property type="term" value="F:glutamate-gated receptor activity"/>
    <property type="evidence" value="ECO:0007669"/>
    <property type="project" value="UniProtKB-ARBA"/>
</dbReference>
<evidence type="ECO:0000256" key="16">
    <source>
        <dbReference type="ARBA" id="ARBA00072754"/>
    </source>
</evidence>
<dbReference type="SMART" id="SM00079">
    <property type="entry name" value="PBPe"/>
    <property type="match status" value="1"/>
</dbReference>
<comment type="subcellular location">
    <subcellularLocation>
        <location evidence="15">Postsynaptic cell membrane</location>
        <topology evidence="15">Multi-pass membrane protein</topology>
    </subcellularLocation>
</comment>
<evidence type="ECO:0000256" key="4">
    <source>
        <dbReference type="ARBA" id="ARBA00022692"/>
    </source>
</evidence>
<keyword evidence="7" id="KW-0770">Synapse</keyword>
<dbReference type="AlphaFoldDB" id="W8BGM3"/>
<keyword evidence="19" id="KW-1015">Disulfide bond</keyword>
<feature type="compositionally biased region" description="Low complexity" evidence="20">
    <location>
        <begin position="875"/>
        <end position="907"/>
    </location>
</feature>
<reference evidence="25" key="1">
    <citation type="submission" date="2013-07" db="EMBL/GenBank/DDBJ databases">
        <authorList>
            <person name="Geib S."/>
        </authorList>
    </citation>
    <scope>NUCLEOTIDE SEQUENCE</scope>
</reference>
<evidence type="ECO:0000313" key="25">
    <source>
        <dbReference type="EMBL" id="JAB96103.1"/>
    </source>
</evidence>
<dbReference type="Gene3D" id="3.40.190.10">
    <property type="entry name" value="Periplasmic binding protein-like II"/>
    <property type="match status" value="2"/>
</dbReference>
<evidence type="ECO:0000256" key="17">
    <source>
        <dbReference type="PIRSR" id="PIRSR601508-1"/>
    </source>
</evidence>
<keyword evidence="3" id="KW-1003">Cell membrane</keyword>
<feature type="signal peptide" evidence="22">
    <location>
        <begin position="1"/>
        <end position="19"/>
    </location>
</feature>
<dbReference type="CDD" id="cd13714">
    <property type="entry name" value="PBP2_iGluR_Kainate"/>
    <property type="match status" value="1"/>
</dbReference>
<evidence type="ECO:0000256" key="15">
    <source>
        <dbReference type="ARBA" id="ARBA00034104"/>
    </source>
</evidence>
<feature type="domain" description="Ionotropic glutamate receptor L-glutamate and glycine-binding" evidence="24">
    <location>
        <begin position="427"/>
        <end position="494"/>
    </location>
</feature>
<feature type="region of interest" description="Disordered" evidence="20">
    <location>
        <begin position="975"/>
        <end position="1101"/>
    </location>
</feature>
<accession>W8BGM3</accession>
<feature type="region of interest" description="Disordered" evidence="20">
    <location>
        <begin position="872"/>
        <end position="932"/>
    </location>
</feature>
<dbReference type="Pfam" id="PF01094">
    <property type="entry name" value="ANF_receptor"/>
    <property type="match status" value="1"/>
</dbReference>
<keyword evidence="11" id="KW-0325">Glycoprotein</keyword>
<feature type="disulfide bond" evidence="19">
    <location>
        <begin position="738"/>
        <end position="796"/>
    </location>
</feature>
<keyword evidence="4 21" id="KW-0812">Transmembrane</keyword>
<feature type="binding site" evidence="17">
    <location>
        <position position="675"/>
    </location>
    <ligand>
        <name>L-glutamate</name>
        <dbReference type="ChEBI" id="CHEBI:29985"/>
    </ligand>
</feature>
<feature type="compositionally biased region" description="Basic residues" evidence="20">
    <location>
        <begin position="1046"/>
        <end position="1063"/>
    </location>
</feature>
<evidence type="ECO:0000256" key="1">
    <source>
        <dbReference type="ARBA" id="ARBA00008685"/>
    </source>
</evidence>
<evidence type="ECO:0000256" key="2">
    <source>
        <dbReference type="ARBA" id="ARBA00022448"/>
    </source>
</evidence>
<evidence type="ECO:0000256" key="10">
    <source>
        <dbReference type="ARBA" id="ARBA00023170"/>
    </source>
</evidence>
<feature type="binding site" evidence="17">
    <location>
        <position position="676"/>
    </location>
    <ligand>
        <name>L-glutamate</name>
        <dbReference type="ChEBI" id="CHEBI:29985"/>
    </ligand>
</feature>
<feature type="domain" description="Ionotropic glutamate receptor C-terminal" evidence="23">
    <location>
        <begin position="417"/>
        <end position="789"/>
    </location>
</feature>
<dbReference type="EMBL" id="GAMC01010452">
    <property type="protein sequence ID" value="JAB96103.1"/>
    <property type="molecule type" value="mRNA"/>
</dbReference>
<evidence type="ECO:0000256" key="14">
    <source>
        <dbReference type="ARBA" id="ARBA00023303"/>
    </source>
</evidence>
<evidence type="ECO:0000256" key="9">
    <source>
        <dbReference type="ARBA" id="ARBA00023136"/>
    </source>
</evidence>
<keyword evidence="5 22" id="KW-0732">Signal</keyword>
<evidence type="ECO:0000256" key="19">
    <source>
        <dbReference type="PIRSR" id="PIRSR601508-3"/>
    </source>
</evidence>
<evidence type="ECO:0000256" key="11">
    <source>
        <dbReference type="ARBA" id="ARBA00023180"/>
    </source>
</evidence>
<sequence>MKILLFHLILALIYALANAADDRPQFNVGIIFSNKNNETEIAFRTAIERANVFERSFELIPIVEYADLDDSFIVEKTVCKMVAQGVIAIFGPNTAGGTDIVSSICNTLDIPHIVFDWTSSEALDDRQHSTMTLNVHPNNVLLSRGLAEILQSFGWRSYTVIYETERELQQLQDILQVGEPTNNPTTVRQLTEGPDFRPFLKNIKLSTDNCIVLHCSTENVVSILKQANELKMLGEYQSVFITVLDTHTLDLKELLSVTANITTVRLMDPTDYQVKNVAHDWEEHEKREKRYYRADPSQVKTNLILANDAVYMFAKGLAELGIAEELNPPKLDCRKNRAWPPGRRILEFLKARSVEGATGRVDFNEHGERNFFTLRFMELTSTGFLDLATWDPVNGLDSLEKEDASEKRVGEKLSNKTFIITSRIGAPFLLNREPKEGEILQGNARYEGYSMDLIDAIARLLNFKYEFVLAPDGKYGSFNKITQSWDGLVKQLLDGNADLGICDLTMTSSRRQAVDFTPPFMTLGISILYAKPEQAPPDLFSFLSPFSLDVWVYMATAYLGVSLLIFGLSRMAPADWENPHPCKEPEEVENLWCMSNTTWLAVGSIMGQGCDILPKAASTRLVTSMWWFFALMMLNSYTANLAAFLTMSRMESSIKSAEDLAAQSKIKYGALQGGSTMGFFRDSNFSTYQRMWTAMETARPSVFTQSNDEGVDRVLKGKGLYAFLMESTTLEYIIERNCDLMQVGGWLDYKTYGVAMPFNSPYRKQISGAVLKLGESGTLSELKRKWWKEMHGGGSCSQTESSSSDTPELDLENVGGVFLVLGIGLLTAILIGVCEFLWNIKAVAIEEKVSLSEAFKAELLFALRFWIQTKPVHTSSSSGGSPSTSSSSSSKSSKSSKSSSSSSSTSSKRSKHSSKSYARSISQSTKSITNATHDLEKNELSVHDKLRKISSMFSLKSAKSEPSVADVHLESLPAIKNNPHQNHHQQHHHNHHQQPVNKGTHTQMVREVAQQTTPLSEQQSVDEDEEEKQQEVEEEQSAPQPQPIERHHHHHHRHHQHKHHDHNHHSPHDQDQEQPGMQLIERTQNGKMARNGHAAVPVQEV</sequence>
<dbReference type="GO" id="GO:0008328">
    <property type="term" value="C:ionotropic glutamate receptor complex"/>
    <property type="evidence" value="ECO:0007669"/>
    <property type="project" value="UniProtKB-ARBA"/>
</dbReference>
<dbReference type="InterPro" id="IPR001320">
    <property type="entry name" value="Iontro_rcpt_C"/>
</dbReference>
<keyword evidence="14" id="KW-0407">Ion channel</keyword>
<evidence type="ECO:0000259" key="23">
    <source>
        <dbReference type="SMART" id="SM00079"/>
    </source>
</evidence>
<dbReference type="Gene3D" id="1.10.287.70">
    <property type="match status" value="1"/>
</dbReference>
<dbReference type="OrthoDB" id="5984008at2759"/>
<keyword evidence="6 21" id="KW-1133">Transmembrane helix</keyword>
<evidence type="ECO:0000256" key="7">
    <source>
        <dbReference type="ARBA" id="ARBA00023018"/>
    </source>
</evidence>
<dbReference type="InterPro" id="IPR001828">
    <property type="entry name" value="ANF_lig-bd_rcpt"/>
</dbReference>
<dbReference type="Pfam" id="PF10613">
    <property type="entry name" value="Lig_chan-Glu_bd"/>
    <property type="match status" value="1"/>
</dbReference>
<dbReference type="SUPFAM" id="SSF53822">
    <property type="entry name" value="Periplasmic binding protein-like I"/>
    <property type="match status" value="1"/>
</dbReference>
<dbReference type="SMART" id="SM00918">
    <property type="entry name" value="Lig_chan-Glu_bd"/>
    <property type="match status" value="1"/>
</dbReference>
<evidence type="ECO:0000259" key="24">
    <source>
        <dbReference type="SMART" id="SM00918"/>
    </source>
</evidence>
<feature type="site" description="Crucial to convey clamshell closure to channel opening" evidence="18">
    <location>
        <position position="654"/>
    </location>
</feature>
<evidence type="ECO:0000256" key="5">
    <source>
        <dbReference type="ARBA" id="ARBA00022729"/>
    </source>
</evidence>
<dbReference type="Pfam" id="PF00060">
    <property type="entry name" value="Lig_chan"/>
    <property type="match status" value="1"/>
</dbReference>
<dbReference type="PRINTS" id="PR00177">
    <property type="entry name" value="NMDARECEPTOR"/>
</dbReference>
<gene>
    <name evidence="25" type="primary">GRIK2</name>
</gene>
<dbReference type="InterPro" id="IPR015683">
    <property type="entry name" value="Ionotropic_Glu_rcpt"/>
</dbReference>